<dbReference type="PANTHER" id="PTHR11487:SF0">
    <property type="entry name" value="S-ACYL FATTY ACID SYNTHASE THIOESTERASE, MEDIUM CHAIN"/>
    <property type="match status" value="1"/>
</dbReference>
<proteinExistence type="inferred from homology"/>
<dbReference type="OrthoDB" id="8480037at2"/>
<dbReference type="InterPro" id="IPR012223">
    <property type="entry name" value="TEII"/>
</dbReference>
<comment type="similarity">
    <text evidence="1">Belongs to the thioesterase family.</text>
</comment>
<dbReference type="InterPro" id="IPR029058">
    <property type="entry name" value="AB_hydrolase_fold"/>
</dbReference>
<keyword evidence="2" id="KW-0378">Hydrolase</keyword>
<dbReference type="RefSeq" id="WP_107889968.1">
    <property type="nucleotide sequence ID" value="NZ_CP028519.1"/>
</dbReference>
<dbReference type="PANTHER" id="PTHR11487">
    <property type="entry name" value="THIOESTERASE"/>
    <property type="match status" value="1"/>
</dbReference>
<dbReference type="InterPro" id="IPR001031">
    <property type="entry name" value="Thioesterase"/>
</dbReference>
<dbReference type="SMART" id="SM00824">
    <property type="entry name" value="PKS_TE"/>
    <property type="match status" value="1"/>
</dbReference>
<organism evidence="4 5">
    <name type="scientific">Microvirgula aerodenitrificans</name>
    <dbReference type="NCBI Taxonomy" id="57480"/>
    <lineage>
        <taxon>Bacteria</taxon>
        <taxon>Pseudomonadati</taxon>
        <taxon>Pseudomonadota</taxon>
        <taxon>Betaproteobacteria</taxon>
        <taxon>Neisseriales</taxon>
        <taxon>Aquaspirillaceae</taxon>
        <taxon>Microvirgula</taxon>
    </lineage>
</organism>
<dbReference type="InterPro" id="IPR020802">
    <property type="entry name" value="TesA-like"/>
</dbReference>
<dbReference type="SUPFAM" id="SSF53474">
    <property type="entry name" value="alpha/beta-Hydrolases"/>
    <property type="match status" value="1"/>
</dbReference>
<sequence>MTAPSALLRPLVTACEPAALHLLMCPFAGASRGAFRDWHPLDDLGLDVTLVTYPGRDHRMGEPCAEHIDQLADQLADAIRALPDPRPLLLAGHSMGAQVAFETCTRLEQNGTPPAGLVLSGCHAPHLGGRRQLSHLDDQAFVEQLVEIGGCGAELLSTPALRALFLPLLRADFRATERYRHAPAPPSPAVHTPSLLLHGSHDREASRDEVQAWQAWLRHAGPPVTVAGNHFHVTQRPRAFLGQVMHHFESLTFYPDR</sequence>
<dbReference type="Proteomes" id="UP000244173">
    <property type="component" value="Chromosome"/>
</dbReference>
<name>A0A2S0PDV2_9NEIS</name>
<gene>
    <name evidence="4" type="ORF">DAI18_16705</name>
</gene>
<dbReference type="EMBL" id="CP028519">
    <property type="protein sequence ID" value="AVY95503.1"/>
    <property type="molecule type" value="Genomic_DNA"/>
</dbReference>
<protein>
    <submittedName>
        <fullName evidence="4">Thioesterase</fullName>
    </submittedName>
</protein>
<keyword evidence="5" id="KW-1185">Reference proteome</keyword>
<evidence type="ECO:0000313" key="4">
    <source>
        <dbReference type="EMBL" id="AVY95503.1"/>
    </source>
</evidence>
<dbReference type="Gene3D" id="3.40.50.1820">
    <property type="entry name" value="alpha/beta hydrolase"/>
    <property type="match status" value="1"/>
</dbReference>
<dbReference type="Pfam" id="PF00975">
    <property type="entry name" value="Thioesterase"/>
    <property type="match status" value="1"/>
</dbReference>
<evidence type="ECO:0000256" key="2">
    <source>
        <dbReference type="ARBA" id="ARBA00022801"/>
    </source>
</evidence>
<dbReference type="KEGG" id="maer:DAI18_16705"/>
<reference evidence="4 5" key="1">
    <citation type="submission" date="2018-04" db="EMBL/GenBank/DDBJ databases">
        <title>Denitrifier Microvirgula.</title>
        <authorList>
            <person name="Anderson E."/>
            <person name="Jang J."/>
            <person name="Ishii S."/>
        </authorList>
    </citation>
    <scope>NUCLEOTIDE SEQUENCE [LARGE SCALE GENOMIC DNA]</scope>
    <source>
        <strain evidence="4 5">BE2.4</strain>
    </source>
</reference>
<accession>A0A2S0PDV2</accession>
<dbReference type="GO" id="GO:0016787">
    <property type="term" value="F:hydrolase activity"/>
    <property type="evidence" value="ECO:0007669"/>
    <property type="project" value="UniProtKB-KW"/>
</dbReference>
<dbReference type="GO" id="GO:0008610">
    <property type="term" value="P:lipid biosynthetic process"/>
    <property type="evidence" value="ECO:0007669"/>
    <property type="project" value="TreeGrafter"/>
</dbReference>
<dbReference type="AlphaFoldDB" id="A0A2S0PDV2"/>
<evidence type="ECO:0000259" key="3">
    <source>
        <dbReference type="SMART" id="SM00824"/>
    </source>
</evidence>
<evidence type="ECO:0000256" key="1">
    <source>
        <dbReference type="ARBA" id="ARBA00007169"/>
    </source>
</evidence>
<dbReference type="STRING" id="1122240.GCA_000620105_02330"/>
<evidence type="ECO:0000313" key="5">
    <source>
        <dbReference type="Proteomes" id="UP000244173"/>
    </source>
</evidence>
<feature type="domain" description="Thioesterase TesA-like" evidence="3">
    <location>
        <begin position="24"/>
        <end position="241"/>
    </location>
</feature>